<sequence>RRALRTRGSPAADSRGGGRGRRRRPRCRVRVLRRHVGRGHEGVLAPRHRGPLLARGRAADQSAPSRRARGSRG</sequence>
<gene>
    <name evidence="2" type="ORF">PCOR1329_LOCUS55905</name>
</gene>
<reference evidence="2" key="1">
    <citation type="submission" date="2023-10" db="EMBL/GenBank/DDBJ databases">
        <authorList>
            <person name="Chen Y."/>
            <person name="Shah S."/>
            <person name="Dougan E. K."/>
            <person name="Thang M."/>
            <person name="Chan C."/>
        </authorList>
    </citation>
    <scope>NUCLEOTIDE SEQUENCE [LARGE SCALE GENOMIC DNA]</scope>
</reference>
<name>A0ABN9VAC3_9DINO</name>
<keyword evidence="3" id="KW-1185">Reference proteome</keyword>
<feature type="non-terminal residue" evidence="2">
    <location>
        <position position="73"/>
    </location>
</feature>
<organism evidence="2 3">
    <name type="scientific">Prorocentrum cordatum</name>
    <dbReference type="NCBI Taxonomy" id="2364126"/>
    <lineage>
        <taxon>Eukaryota</taxon>
        <taxon>Sar</taxon>
        <taxon>Alveolata</taxon>
        <taxon>Dinophyceae</taxon>
        <taxon>Prorocentrales</taxon>
        <taxon>Prorocentraceae</taxon>
        <taxon>Prorocentrum</taxon>
    </lineage>
</organism>
<proteinExistence type="predicted"/>
<feature type="non-terminal residue" evidence="2">
    <location>
        <position position="1"/>
    </location>
</feature>
<evidence type="ECO:0000256" key="1">
    <source>
        <dbReference type="SAM" id="MobiDB-lite"/>
    </source>
</evidence>
<evidence type="ECO:0000313" key="3">
    <source>
        <dbReference type="Proteomes" id="UP001189429"/>
    </source>
</evidence>
<dbReference type="EMBL" id="CAUYUJ010016866">
    <property type="protein sequence ID" value="CAK0869604.1"/>
    <property type="molecule type" value="Genomic_DNA"/>
</dbReference>
<evidence type="ECO:0000313" key="2">
    <source>
        <dbReference type="EMBL" id="CAK0869604.1"/>
    </source>
</evidence>
<accession>A0ABN9VAC3</accession>
<dbReference type="Proteomes" id="UP001189429">
    <property type="component" value="Unassembled WGS sequence"/>
</dbReference>
<feature type="compositionally biased region" description="Basic residues" evidence="1">
    <location>
        <begin position="18"/>
        <end position="37"/>
    </location>
</feature>
<feature type="region of interest" description="Disordered" evidence="1">
    <location>
        <begin position="1"/>
        <end position="73"/>
    </location>
</feature>
<comment type="caution">
    <text evidence="2">The sequence shown here is derived from an EMBL/GenBank/DDBJ whole genome shotgun (WGS) entry which is preliminary data.</text>
</comment>
<protein>
    <submittedName>
        <fullName evidence="2">Uncharacterized protein</fullName>
    </submittedName>
</protein>